<dbReference type="Gene3D" id="1.20.5.3310">
    <property type="match status" value="1"/>
</dbReference>
<feature type="coiled-coil region" evidence="11">
    <location>
        <begin position="56"/>
        <end position="83"/>
    </location>
</feature>
<dbReference type="Pfam" id="PF02416">
    <property type="entry name" value="TatA_B_E"/>
    <property type="match status" value="1"/>
</dbReference>
<keyword evidence="3 10" id="KW-1003">Cell membrane</keyword>
<keyword evidence="4" id="KW-0997">Cell inner membrane</keyword>
<evidence type="ECO:0000256" key="5">
    <source>
        <dbReference type="ARBA" id="ARBA00022692"/>
    </source>
</evidence>
<dbReference type="RefSeq" id="WP_230339520.1">
    <property type="nucleotide sequence ID" value="NZ_CP069798.1"/>
</dbReference>
<dbReference type="AlphaFoldDB" id="A0A892ZKK3"/>
<comment type="subunit">
    <text evidence="10">The Tat system comprises two distinct complexes: a TatABC complex, containing multiple copies of TatA, TatB and TatC subunits, and a separate TatA complex, containing only TatA subunits. Substrates initially bind to the TatABC complex, which probably triggers association of the separate TatA complex to form the active translocon.</text>
</comment>
<dbReference type="GO" id="GO:0033281">
    <property type="term" value="C:TAT protein transport complex"/>
    <property type="evidence" value="ECO:0007669"/>
    <property type="project" value="UniProtKB-UniRule"/>
</dbReference>
<dbReference type="InterPro" id="IPR003369">
    <property type="entry name" value="TatA/B/E"/>
</dbReference>
<evidence type="ECO:0000256" key="2">
    <source>
        <dbReference type="ARBA" id="ARBA00022448"/>
    </source>
</evidence>
<dbReference type="GO" id="GO:0008320">
    <property type="term" value="F:protein transmembrane transporter activity"/>
    <property type="evidence" value="ECO:0007669"/>
    <property type="project" value="UniProtKB-UniRule"/>
</dbReference>
<evidence type="ECO:0000313" key="14">
    <source>
        <dbReference type="Proteomes" id="UP000653156"/>
    </source>
</evidence>
<keyword evidence="8 10" id="KW-0811">Translocation</keyword>
<comment type="function">
    <text evidence="10">Part of the twin-arginine translocation (Tat) system that transports large folded proteins containing a characteristic twin-arginine motif in their signal peptide across membranes. Together with TatC, TatB is part of a receptor directly interacting with Tat signal peptides. TatB may form an oligomeric binding site that transiently accommodates folded Tat precursor proteins before their translocation.</text>
</comment>
<proteinExistence type="inferred from homology"/>
<evidence type="ECO:0000256" key="8">
    <source>
        <dbReference type="ARBA" id="ARBA00023010"/>
    </source>
</evidence>
<keyword evidence="6 10" id="KW-0653">Protein transport</keyword>
<dbReference type="PANTHER" id="PTHR33162">
    <property type="entry name" value="SEC-INDEPENDENT PROTEIN TRANSLOCASE PROTEIN TATA, CHLOROPLASTIC"/>
    <property type="match status" value="1"/>
</dbReference>
<accession>A0A892ZKK3</accession>
<evidence type="ECO:0000256" key="1">
    <source>
        <dbReference type="ARBA" id="ARBA00004167"/>
    </source>
</evidence>
<feature type="region of interest" description="Disordered" evidence="12">
    <location>
        <begin position="84"/>
        <end position="159"/>
    </location>
</feature>
<keyword evidence="5 10" id="KW-0812">Transmembrane</keyword>
<keyword evidence="14" id="KW-1185">Reference proteome</keyword>
<dbReference type="GO" id="GO:0043953">
    <property type="term" value="P:protein transport by the Tat complex"/>
    <property type="evidence" value="ECO:0007669"/>
    <property type="project" value="UniProtKB-UniRule"/>
</dbReference>
<dbReference type="PANTHER" id="PTHR33162:SF1">
    <property type="entry name" value="SEC-INDEPENDENT PROTEIN TRANSLOCASE PROTEIN TATA, CHLOROPLASTIC"/>
    <property type="match status" value="1"/>
</dbReference>
<evidence type="ECO:0000256" key="6">
    <source>
        <dbReference type="ARBA" id="ARBA00022927"/>
    </source>
</evidence>
<gene>
    <name evidence="10 13" type="primary">tatB</name>
    <name evidence="13" type="ORF">JQU52_02055</name>
</gene>
<evidence type="ECO:0000256" key="3">
    <source>
        <dbReference type="ARBA" id="ARBA00022475"/>
    </source>
</evidence>
<evidence type="ECO:0000256" key="12">
    <source>
        <dbReference type="SAM" id="MobiDB-lite"/>
    </source>
</evidence>
<reference evidence="13" key="1">
    <citation type="submission" date="2021-02" db="EMBL/GenBank/DDBJ databases">
        <title>Neisseriaceae sp. 26B isolated from the cloaca of a Common Toad-headed Turtle (Mesoclemmys nasuta).</title>
        <authorList>
            <person name="Spergser J."/>
            <person name="Busse H.-J."/>
        </authorList>
    </citation>
    <scope>NUCLEOTIDE SEQUENCE</scope>
    <source>
        <strain evidence="13">26B</strain>
    </source>
</reference>
<dbReference type="KEGG" id="ptes:JQU52_02055"/>
<dbReference type="EMBL" id="CP069798">
    <property type="protein sequence ID" value="QRQ82226.1"/>
    <property type="molecule type" value="Genomic_DNA"/>
</dbReference>
<keyword evidence="2 10" id="KW-0813">Transport</keyword>
<protein>
    <recommendedName>
        <fullName evidence="10">Sec-independent protein translocase protein TatB</fullName>
    </recommendedName>
</protein>
<keyword evidence="7 10" id="KW-1133">Transmembrane helix</keyword>
<evidence type="ECO:0000256" key="11">
    <source>
        <dbReference type="SAM" id="Coils"/>
    </source>
</evidence>
<dbReference type="PRINTS" id="PR01506">
    <property type="entry name" value="TATBPROTEIN"/>
</dbReference>
<keyword evidence="11" id="KW-0175">Coiled coil</keyword>
<evidence type="ECO:0000256" key="7">
    <source>
        <dbReference type="ARBA" id="ARBA00022989"/>
    </source>
</evidence>
<evidence type="ECO:0000256" key="9">
    <source>
        <dbReference type="ARBA" id="ARBA00023136"/>
    </source>
</evidence>
<comment type="similarity">
    <text evidence="10">Belongs to the TatB family.</text>
</comment>
<dbReference type="Proteomes" id="UP000653156">
    <property type="component" value="Chromosome"/>
</dbReference>
<comment type="subcellular location">
    <subcellularLocation>
        <location evidence="10">Cell membrane</location>
        <topology evidence="10">Single-pass membrane protein</topology>
    </subcellularLocation>
    <subcellularLocation>
        <location evidence="1">Membrane</location>
        <topology evidence="1">Single-pass membrane protein</topology>
    </subcellularLocation>
</comment>
<organism evidence="13 14">
    <name type="scientific">Paralysiella testudinis</name>
    <dbReference type="NCBI Taxonomy" id="2809020"/>
    <lineage>
        <taxon>Bacteria</taxon>
        <taxon>Pseudomonadati</taxon>
        <taxon>Pseudomonadota</taxon>
        <taxon>Betaproteobacteria</taxon>
        <taxon>Neisseriales</taxon>
        <taxon>Neisseriaceae</taxon>
        <taxon>Paralysiella</taxon>
    </lineage>
</organism>
<feature type="compositionally biased region" description="Polar residues" evidence="12">
    <location>
        <begin position="119"/>
        <end position="129"/>
    </location>
</feature>
<keyword evidence="9 10" id="KW-0472">Membrane</keyword>
<evidence type="ECO:0000256" key="10">
    <source>
        <dbReference type="HAMAP-Rule" id="MF_00237"/>
    </source>
</evidence>
<sequence>MFEMGFSEMLLIAVVALVVLGPERLPKVARTAGQWLGRLQHFVANIKTDLSTQAGMAELVEAKDGLTAAARQLQQELSQSAQALNADLPDWQQRPAWERLPPQRSPADFATDTPPPNWPSANHTHTVSLRRQALQRKRDLRPRPRARPQLRVRRHSLPE</sequence>
<evidence type="ECO:0000256" key="4">
    <source>
        <dbReference type="ARBA" id="ARBA00022519"/>
    </source>
</evidence>
<evidence type="ECO:0000313" key="13">
    <source>
        <dbReference type="EMBL" id="QRQ82226.1"/>
    </source>
</evidence>
<feature type="compositionally biased region" description="Basic residues" evidence="12">
    <location>
        <begin position="133"/>
        <end position="159"/>
    </location>
</feature>
<dbReference type="NCBIfam" id="TIGR01410">
    <property type="entry name" value="tatB"/>
    <property type="match status" value="1"/>
</dbReference>
<dbReference type="HAMAP" id="MF_00237">
    <property type="entry name" value="TatB"/>
    <property type="match status" value="1"/>
</dbReference>
<name>A0A892ZKK3_9NEIS</name>
<dbReference type="InterPro" id="IPR018448">
    <property type="entry name" value="TatB"/>
</dbReference>